<dbReference type="EMBL" id="UYRU01074001">
    <property type="protein sequence ID" value="VDN24122.1"/>
    <property type="molecule type" value="Genomic_DNA"/>
</dbReference>
<keyword evidence="3" id="KW-1185">Reference proteome</keyword>
<evidence type="ECO:0000313" key="3">
    <source>
        <dbReference type="Proteomes" id="UP000281553"/>
    </source>
</evidence>
<organism evidence="2 3">
    <name type="scientific">Dibothriocephalus latus</name>
    <name type="common">Fish tapeworm</name>
    <name type="synonym">Diphyllobothrium latum</name>
    <dbReference type="NCBI Taxonomy" id="60516"/>
    <lineage>
        <taxon>Eukaryota</taxon>
        <taxon>Metazoa</taxon>
        <taxon>Spiralia</taxon>
        <taxon>Lophotrochozoa</taxon>
        <taxon>Platyhelminthes</taxon>
        <taxon>Cestoda</taxon>
        <taxon>Eucestoda</taxon>
        <taxon>Diphyllobothriidea</taxon>
        <taxon>Diphyllobothriidae</taxon>
        <taxon>Dibothriocephalus</taxon>
    </lineage>
</organism>
<name>A0A3P7PWP8_DIBLA</name>
<dbReference type="Proteomes" id="UP000281553">
    <property type="component" value="Unassembled WGS sequence"/>
</dbReference>
<gene>
    <name evidence="2" type="ORF">DILT_LOCUS14380</name>
</gene>
<accession>A0A3P7PWP8</accession>
<dbReference type="AlphaFoldDB" id="A0A3P7PWP8"/>
<proteinExistence type="predicted"/>
<protein>
    <submittedName>
        <fullName evidence="2">Uncharacterized protein</fullName>
    </submittedName>
</protein>
<evidence type="ECO:0000256" key="1">
    <source>
        <dbReference type="SAM" id="MobiDB-lite"/>
    </source>
</evidence>
<sequence>MLSLKDSLKFEQSVGDSRHNLDSILTRLGQVLLHQQALNPSYPPSGYGSEERGDDAEASPQRMVRSVAAQTFTELREDSTDGQPSSQHPETAADQHRSCEQEPDITRCDYCEGVSWQRIIA</sequence>
<feature type="compositionally biased region" description="Basic and acidic residues" evidence="1">
    <location>
        <begin position="91"/>
        <end position="104"/>
    </location>
</feature>
<evidence type="ECO:0000313" key="2">
    <source>
        <dbReference type="EMBL" id="VDN24122.1"/>
    </source>
</evidence>
<feature type="region of interest" description="Disordered" evidence="1">
    <location>
        <begin position="36"/>
        <end position="104"/>
    </location>
</feature>
<reference evidence="2 3" key="1">
    <citation type="submission" date="2018-11" db="EMBL/GenBank/DDBJ databases">
        <authorList>
            <consortium name="Pathogen Informatics"/>
        </authorList>
    </citation>
    <scope>NUCLEOTIDE SEQUENCE [LARGE SCALE GENOMIC DNA]</scope>
</reference>